<feature type="region of interest" description="Disordered" evidence="1">
    <location>
        <begin position="207"/>
        <end position="247"/>
    </location>
</feature>
<feature type="region of interest" description="Disordered" evidence="1">
    <location>
        <begin position="35"/>
        <end position="63"/>
    </location>
</feature>
<protein>
    <recommendedName>
        <fullName evidence="4">Scaffolding protein</fullName>
    </recommendedName>
</protein>
<dbReference type="EMBL" id="LGUF01000007">
    <property type="protein sequence ID" value="KON90392.1"/>
    <property type="molecule type" value="Genomic_DNA"/>
</dbReference>
<feature type="region of interest" description="Disordered" evidence="1">
    <location>
        <begin position="101"/>
        <end position="123"/>
    </location>
</feature>
<name>A0A0M0GLM9_SPOGL</name>
<evidence type="ECO:0008006" key="4">
    <source>
        <dbReference type="Google" id="ProtNLM"/>
    </source>
</evidence>
<organism evidence="2 3">
    <name type="scientific">Sporosarcina globispora</name>
    <name type="common">Bacillus globisporus</name>
    <dbReference type="NCBI Taxonomy" id="1459"/>
    <lineage>
        <taxon>Bacteria</taxon>
        <taxon>Bacillati</taxon>
        <taxon>Bacillota</taxon>
        <taxon>Bacilli</taxon>
        <taxon>Bacillales</taxon>
        <taxon>Caryophanaceae</taxon>
        <taxon>Sporosarcina</taxon>
    </lineage>
</organism>
<dbReference type="PATRIC" id="fig|1459.3.peg.4550"/>
<dbReference type="Proteomes" id="UP000037109">
    <property type="component" value="Unassembled WGS sequence"/>
</dbReference>
<dbReference type="STRING" id="1459.AF332_20620"/>
<feature type="compositionally biased region" description="Gly residues" evidence="1">
    <location>
        <begin position="37"/>
        <end position="59"/>
    </location>
</feature>
<keyword evidence="3" id="KW-1185">Reference proteome</keyword>
<feature type="compositionally biased region" description="Polar residues" evidence="1">
    <location>
        <begin position="234"/>
        <end position="247"/>
    </location>
</feature>
<sequence length="247" mass="26942">MFTWIWLLFAKEKEVAKTEVKKPFLLSVGNLQTFAGDPGGGTGGSGTDPGGAGGAGTDPGGEEAFATFKTQEDLNKRLSRAEKKGQKELAISLGFESVEAMQEAHNKDKKKDTKDKKDPDPVNVDAVVEAKLKEQLKAEQDKTFKRLVNAEVKVLANELGFADWEDALALADLTEVKEDDKGNIVGVKESLEALSKKKPHLLKQTKQGQFGAYIPNNQQRQKESLENIKKMASSRGTQQTAANNPWA</sequence>
<feature type="compositionally biased region" description="Basic and acidic residues" evidence="1">
    <location>
        <begin position="102"/>
        <end position="120"/>
    </location>
</feature>
<dbReference type="AlphaFoldDB" id="A0A0M0GLM9"/>
<reference evidence="3" key="1">
    <citation type="submission" date="2015-07" db="EMBL/GenBank/DDBJ databases">
        <title>Fjat-10036 dsm4.</title>
        <authorList>
            <person name="Liu B."/>
            <person name="Wang J."/>
            <person name="Zhu Y."/>
            <person name="Liu G."/>
            <person name="Chen Q."/>
            <person name="Chen Z."/>
            <person name="Lan J."/>
            <person name="Che J."/>
            <person name="Ge C."/>
            <person name="Shi H."/>
            <person name="Pan Z."/>
            <person name="Liu X."/>
        </authorList>
    </citation>
    <scope>NUCLEOTIDE SEQUENCE [LARGE SCALE GENOMIC DNA]</scope>
    <source>
        <strain evidence="3">DSM 4</strain>
    </source>
</reference>
<evidence type="ECO:0000256" key="1">
    <source>
        <dbReference type="SAM" id="MobiDB-lite"/>
    </source>
</evidence>
<evidence type="ECO:0000313" key="3">
    <source>
        <dbReference type="Proteomes" id="UP000037109"/>
    </source>
</evidence>
<accession>A0A0M0GLM9</accession>
<comment type="caution">
    <text evidence="2">The sequence shown here is derived from an EMBL/GenBank/DDBJ whole genome shotgun (WGS) entry which is preliminary data.</text>
</comment>
<evidence type="ECO:0000313" key="2">
    <source>
        <dbReference type="EMBL" id="KON90392.1"/>
    </source>
</evidence>
<gene>
    <name evidence="2" type="ORF">AF332_20620</name>
</gene>
<feature type="compositionally biased region" description="Basic and acidic residues" evidence="1">
    <location>
        <begin position="220"/>
        <end position="229"/>
    </location>
</feature>
<proteinExistence type="predicted"/>